<reference evidence="1 2" key="1">
    <citation type="journal article" date="2012" name="J. Bacteriol.">
        <title>Complete Genome Sequence of Mycobacterium vaccae Type Strain ATCC 25954.</title>
        <authorList>
            <person name="Ho Y.S."/>
            <person name="Adroub S.A."/>
            <person name="Abadi M."/>
            <person name="Al Alwan B."/>
            <person name="Alkhateeb R."/>
            <person name="Gao G."/>
            <person name="Ragab A."/>
            <person name="Ali S."/>
            <person name="van Soolingen D."/>
            <person name="Bitter W."/>
            <person name="Pain A."/>
            <person name="Abdallah A.M."/>
        </authorList>
    </citation>
    <scope>NUCLEOTIDE SEQUENCE [LARGE SCALE GENOMIC DNA]</scope>
    <source>
        <strain evidence="1 2">ATCC 25954</strain>
    </source>
</reference>
<gene>
    <name evidence="1" type="ORF">MVAC_29740</name>
</gene>
<sequence length="70" mass="7448">MDITMYCASWNLACGDQAGLRMCCAAMGLRASAISAPPKVKIATSATRIRATVQCRVLVTGRLSVDMARL</sequence>
<evidence type="ECO:0000313" key="1">
    <source>
        <dbReference type="EMBL" id="EJZ04221.1"/>
    </source>
</evidence>
<name>K0UBD6_MYCVA</name>
<dbReference type="HOGENOM" id="CLU_2753640_0_0_11"/>
<proteinExistence type="predicted"/>
<accession>K0UBD6</accession>
<dbReference type="EMBL" id="ALQA01000137">
    <property type="protein sequence ID" value="EJZ04221.1"/>
    <property type="molecule type" value="Genomic_DNA"/>
</dbReference>
<dbReference type="RefSeq" id="WP_003933558.1">
    <property type="nucleotide sequence ID" value="NZ_JH814703.1"/>
</dbReference>
<dbReference type="AlphaFoldDB" id="K0UBD6"/>
<comment type="caution">
    <text evidence="1">The sequence shown here is derived from an EMBL/GenBank/DDBJ whole genome shotgun (WGS) entry which is preliminary data.</text>
</comment>
<protein>
    <submittedName>
        <fullName evidence="1">Uncharacterized protein</fullName>
    </submittedName>
</protein>
<organism evidence="1 2">
    <name type="scientific">Mycolicibacterium vaccae ATCC 25954</name>
    <dbReference type="NCBI Taxonomy" id="1194972"/>
    <lineage>
        <taxon>Bacteria</taxon>
        <taxon>Bacillati</taxon>
        <taxon>Actinomycetota</taxon>
        <taxon>Actinomycetes</taxon>
        <taxon>Mycobacteriales</taxon>
        <taxon>Mycobacteriaceae</taxon>
        <taxon>Mycolicibacterium</taxon>
    </lineage>
</organism>
<evidence type="ECO:0000313" key="2">
    <source>
        <dbReference type="Proteomes" id="UP000006072"/>
    </source>
</evidence>
<keyword evidence="2" id="KW-1185">Reference proteome</keyword>
<dbReference type="Proteomes" id="UP000006072">
    <property type="component" value="Unassembled WGS sequence"/>
</dbReference>